<evidence type="ECO:0000313" key="6">
    <source>
        <dbReference type="Proteomes" id="UP000470404"/>
    </source>
</evidence>
<dbReference type="AlphaFoldDB" id="A0A1I5KBW5"/>
<dbReference type="Gene3D" id="3.10.450.50">
    <property type="match status" value="1"/>
</dbReference>
<organism evidence="4 5">
    <name type="scientific">Amycolatopsis rubida</name>
    <dbReference type="NCBI Taxonomy" id="112413"/>
    <lineage>
        <taxon>Bacteria</taxon>
        <taxon>Bacillati</taxon>
        <taxon>Actinomycetota</taxon>
        <taxon>Actinomycetes</taxon>
        <taxon>Pseudonocardiales</taxon>
        <taxon>Pseudonocardiaceae</taxon>
        <taxon>Amycolatopsis</taxon>
    </lineage>
</organism>
<proteinExistence type="predicted"/>
<reference evidence="3 6" key="2">
    <citation type="submission" date="2020-01" db="EMBL/GenBank/DDBJ databases">
        <title>Insect and environment-associated Actinomycetes.</title>
        <authorList>
            <person name="Currrie C."/>
            <person name="Chevrette M."/>
            <person name="Carlson C."/>
            <person name="Stubbendieck R."/>
            <person name="Wendt-Pienkowski E."/>
        </authorList>
    </citation>
    <scope>NUCLEOTIDE SEQUENCE [LARGE SCALE GENOMIC DNA]</scope>
    <source>
        <strain evidence="3 6">SID8386</strain>
    </source>
</reference>
<reference evidence="4 5" key="1">
    <citation type="submission" date="2016-10" db="EMBL/GenBank/DDBJ databases">
        <authorList>
            <person name="de Groot N.N."/>
        </authorList>
    </citation>
    <scope>NUCLEOTIDE SEQUENCE [LARGE SCALE GENOMIC DNA]</scope>
    <source>
        <strain evidence="4 5">DSM 44637</strain>
    </source>
</reference>
<dbReference type="RefSeq" id="WP_093573509.1">
    <property type="nucleotide sequence ID" value="NZ_FOWC01000003.1"/>
</dbReference>
<evidence type="ECO:0000313" key="5">
    <source>
        <dbReference type="Proteomes" id="UP000199137"/>
    </source>
</evidence>
<sequence length="160" mass="17296">MKLFTRGDQSEDRAETAPEATPTQIVSAFLTAFGNRDAGAALSVVDDSVRVDIHPTGLSEGGAAELRAFLTETATAFPDLLVTVKNLIETGSVVTAELKVEGTQAAGYLGAINQEKHLDVDQAWRFTVAGDRITGVDAYWCQNQLYRRLAVKRLDQISLV</sequence>
<evidence type="ECO:0000313" key="3">
    <source>
        <dbReference type="EMBL" id="NEC55687.1"/>
    </source>
</evidence>
<feature type="domain" description="SnoaL-like" evidence="2">
    <location>
        <begin position="26"/>
        <end position="134"/>
    </location>
</feature>
<dbReference type="OrthoDB" id="4578549at2"/>
<dbReference type="Proteomes" id="UP000199137">
    <property type="component" value="Unassembled WGS sequence"/>
</dbReference>
<dbReference type="EMBL" id="JAAGNC010000059">
    <property type="protein sequence ID" value="NEC55687.1"/>
    <property type="molecule type" value="Genomic_DNA"/>
</dbReference>
<dbReference type="SUPFAM" id="SSF54427">
    <property type="entry name" value="NTF2-like"/>
    <property type="match status" value="1"/>
</dbReference>
<protein>
    <submittedName>
        <fullName evidence="3">Nuclear transport factor 2 family protein</fullName>
    </submittedName>
</protein>
<dbReference type="EMBL" id="FOWC01000003">
    <property type="protein sequence ID" value="SFO82223.1"/>
    <property type="molecule type" value="Genomic_DNA"/>
</dbReference>
<gene>
    <name evidence="3" type="ORF">G3I59_08785</name>
    <name evidence="4" type="ORF">SAMN05421854_103112</name>
</gene>
<evidence type="ECO:0000256" key="1">
    <source>
        <dbReference type="SAM" id="MobiDB-lite"/>
    </source>
</evidence>
<dbReference type="STRING" id="112413.SAMN05421854_103112"/>
<dbReference type="InterPro" id="IPR037401">
    <property type="entry name" value="SnoaL-like"/>
</dbReference>
<evidence type="ECO:0000313" key="4">
    <source>
        <dbReference type="EMBL" id="SFO82223.1"/>
    </source>
</evidence>
<feature type="region of interest" description="Disordered" evidence="1">
    <location>
        <begin position="1"/>
        <end position="21"/>
    </location>
</feature>
<evidence type="ECO:0000259" key="2">
    <source>
        <dbReference type="Pfam" id="PF12680"/>
    </source>
</evidence>
<name>A0A1I5KBW5_9PSEU</name>
<dbReference type="Pfam" id="PF12680">
    <property type="entry name" value="SnoaL_2"/>
    <property type="match status" value="1"/>
</dbReference>
<dbReference type="Proteomes" id="UP000470404">
    <property type="component" value="Unassembled WGS sequence"/>
</dbReference>
<dbReference type="InterPro" id="IPR032710">
    <property type="entry name" value="NTF2-like_dom_sf"/>
</dbReference>
<keyword evidence="6" id="KW-1185">Reference proteome</keyword>
<accession>A0A1I5KBW5</accession>